<proteinExistence type="predicted"/>
<protein>
    <submittedName>
        <fullName evidence="1">Uncharacterized protein</fullName>
    </submittedName>
</protein>
<evidence type="ECO:0000313" key="2">
    <source>
        <dbReference type="Proteomes" id="UP001341840"/>
    </source>
</evidence>
<keyword evidence="2" id="KW-1185">Reference proteome</keyword>
<dbReference type="Proteomes" id="UP001341840">
    <property type="component" value="Unassembled WGS sequence"/>
</dbReference>
<accession>A0ABU6WH17</accession>
<gene>
    <name evidence="1" type="ORF">PIB30_045157</name>
</gene>
<name>A0ABU6WH17_9FABA</name>
<dbReference type="EMBL" id="JASCZI010181516">
    <property type="protein sequence ID" value="MED6184198.1"/>
    <property type="molecule type" value="Genomic_DNA"/>
</dbReference>
<organism evidence="1 2">
    <name type="scientific">Stylosanthes scabra</name>
    <dbReference type="NCBI Taxonomy" id="79078"/>
    <lineage>
        <taxon>Eukaryota</taxon>
        <taxon>Viridiplantae</taxon>
        <taxon>Streptophyta</taxon>
        <taxon>Embryophyta</taxon>
        <taxon>Tracheophyta</taxon>
        <taxon>Spermatophyta</taxon>
        <taxon>Magnoliopsida</taxon>
        <taxon>eudicotyledons</taxon>
        <taxon>Gunneridae</taxon>
        <taxon>Pentapetalae</taxon>
        <taxon>rosids</taxon>
        <taxon>fabids</taxon>
        <taxon>Fabales</taxon>
        <taxon>Fabaceae</taxon>
        <taxon>Papilionoideae</taxon>
        <taxon>50 kb inversion clade</taxon>
        <taxon>dalbergioids sensu lato</taxon>
        <taxon>Dalbergieae</taxon>
        <taxon>Pterocarpus clade</taxon>
        <taxon>Stylosanthes</taxon>
    </lineage>
</organism>
<evidence type="ECO:0000313" key="1">
    <source>
        <dbReference type="EMBL" id="MED6184198.1"/>
    </source>
</evidence>
<sequence length="76" mass="8243">MDLQFLLCSELSLLPATDFKSGGSGGGRCTTNVACGSNPPWFAGNLHRSASVSDHSRRIIHQDDRKKLVDNLEVKS</sequence>
<reference evidence="1 2" key="1">
    <citation type="journal article" date="2023" name="Plants (Basel)">
        <title>Bridging the Gap: Combining Genomics and Transcriptomics Approaches to Understand Stylosanthes scabra, an Orphan Legume from the Brazilian Caatinga.</title>
        <authorList>
            <person name="Ferreira-Neto J.R.C."/>
            <person name="da Silva M.D."/>
            <person name="Binneck E."/>
            <person name="de Melo N.F."/>
            <person name="da Silva R.H."/>
            <person name="de Melo A.L.T.M."/>
            <person name="Pandolfi V."/>
            <person name="Bustamante F.O."/>
            <person name="Brasileiro-Vidal A.C."/>
            <person name="Benko-Iseppon A.M."/>
        </authorList>
    </citation>
    <scope>NUCLEOTIDE SEQUENCE [LARGE SCALE GENOMIC DNA]</scope>
    <source>
        <tissue evidence="1">Leaves</tissue>
    </source>
</reference>
<comment type="caution">
    <text evidence="1">The sequence shown here is derived from an EMBL/GenBank/DDBJ whole genome shotgun (WGS) entry which is preliminary data.</text>
</comment>